<feature type="domain" description="Bacteriophage Mu GpT" evidence="1">
    <location>
        <begin position="230"/>
        <end position="293"/>
    </location>
</feature>
<reference evidence="3" key="1">
    <citation type="submission" date="2016-10" db="EMBL/GenBank/DDBJ databases">
        <authorList>
            <person name="Varghese N."/>
            <person name="Submissions S."/>
        </authorList>
    </citation>
    <scope>NUCLEOTIDE SEQUENCE [LARGE SCALE GENOMIC DNA]</scope>
    <source>
        <strain evidence="3">OK042</strain>
    </source>
</reference>
<dbReference type="RefSeq" id="WP_092266346.1">
    <property type="nucleotide sequence ID" value="NZ_FORT01000001.1"/>
</dbReference>
<name>A0A1I3LZX5_9BACL</name>
<dbReference type="AlphaFoldDB" id="A0A1I3LZX5"/>
<dbReference type="Pfam" id="PF10124">
    <property type="entry name" value="Mu-like_gpT"/>
    <property type="match status" value="3"/>
</dbReference>
<proteinExistence type="predicted"/>
<protein>
    <submittedName>
        <fullName evidence="2">Mu-like prophage major head subunit gpT</fullName>
    </submittedName>
</protein>
<keyword evidence="3" id="KW-1185">Reference proteome</keyword>
<dbReference type="InterPro" id="IPR018774">
    <property type="entry name" value="Phage_Mu_GpT"/>
</dbReference>
<feature type="domain" description="Bacteriophage Mu GpT" evidence="1">
    <location>
        <begin position="154"/>
        <end position="225"/>
    </location>
</feature>
<dbReference type="STRING" id="1884381.SAMN05518846_101478"/>
<sequence length="297" mass="33357">MIINATNLRSIYTGFKVIFNQALQNAKPMWTKIATLVPSTARDEEYKWLGKFPRMREWIGSRVLDNLATHGYTIKNKSFEATIAVDRDDIEDDQIGVYTPMIEGLAQSAANHPDELVFTLLPRGFTEKCYDGQYFFDEEHQDGDGPVQSNKGTKKLSSASYSAAYAQMMSLKDEHGNPLSVTPTVLVVPPQLREMGLKILQAETNENGETNVNRNSAELLVAPWLASDPNAWFLLDTSKPVKPIIFQERKKPNFDALDQPTDENVFMKKQYIYGVDSRDNAGYGLWQLAYGSTGVDA</sequence>
<dbReference type="Proteomes" id="UP000198915">
    <property type="component" value="Unassembled WGS sequence"/>
</dbReference>
<organism evidence="2 3">
    <name type="scientific">Brevibacillus centrosporus</name>
    <dbReference type="NCBI Taxonomy" id="54910"/>
    <lineage>
        <taxon>Bacteria</taxon>
        <taxon>Bacillati</taxon>
        <taxon>Bacillota</taxon>
        <taxon>Bacilli</taxon>
        <taxon>Bacillales</taxon>
        <taxon>Paenibacillaceae</taxon>
        <taxon>Brevibacillus</taxon>
    </lineage>
</organism>
<accession>A0A1I3LZX5</accession>
<dbReference type="EMBL" id="FORT01000001">
    <property type="protein sequence ID" value="SFI90278.1"/>
    <property type="molecule type" value="Genomic_DNA"/>
</dbReference>
<evidence type="ECO:0000313" key="3">
    <source>
        <dbReference type="Proteomes" id="UP000198915"/>
    </source>
</evidence>
<gene>
    <name evidence="2" type="ORF">SAMN05518846_101478</name>
</gene>
<feature type="domain" description="Bacteriophage Mu GpT" evidence="1">
    <location>
        <begin position="8"/>
        <end position="147"/>
    </location>
</feature>
<evidence type="ECO:0000259" key="1">
    <source>
        <dbReference type="Pfam" id="PF10124"/>
    </source>
</evidence>
<evidence type="ECO:0000313" key="2">
    <source>
        <dbReference type="EMBL" id="SFI90278.1"/>
    </source>
</evidence>